<reference evidence="3" key="1">
    <citation type="journal article" date="2019" name="Int. J. Syst. Evol. Microbiol.">
        <title>The Global Catalogue of Microorganisms (GCM) 10K type strain sequencing project: providing services to taxonomists for standard genome sequencing and annotation.</title>
        <authorList>
            <consortium name="The Broad Institute Genomics Platform"/>
            <consortium name="The Broad Institute Genome Sequencing Center for Infectious Disease"/>
            <person name="Wu L."/>
            <person name="Ma J."/>
        </authorList>
    </citation>
    <scope>NUCLEOTIDE SEQUENCE [LARGE SCALE GENOMIC DNA]</scope>
    <source>
        <strain evidence="3">KCTC 3913</strain>
    </source>
</reference>
<dbReference type="PANTHER" id="PTHR41248:SF1">
    <property type="entry name" value="NORD PROTEIN"/>
    <property type="match status" value="1"/>
</dbReference>
<evidence type="ECO:0000313" key="3">
    <source>
        <dbReference type="Proteomes" id="UP001597506"/>
    </source>
</evidence>
<dbReference type="InterPro" id="IPR002035">
    <property type="entry name" value="VWF_A"/>
</dbReference>
<dbReference type="PANTHER" id="PTHR41248">
    <property type="entry name" value="NORD PROTEIN"/>
    <property type="match status" value="1"/>
</dbReference>
<dbReference type="SUPFAM" id="SSF53300">
    <property type="entry name" value="vWA-like"/>
    <property type="match status" value="1"/>
</dbReference>
<dbReference type="CDD" id="cd01454">
    <property type="entry name" value="vWA_norD_type"/>
    <property type="match status" value="1"/>
</dbReference>
<dbReference type="InterPro" id="IPR036465">
    <property type="entry name" value="vWFA_dom_sf"/>
</dbReference>
<dbReference type="InterPro" id="IPR051928">
    <property type="entry name" value="NorD/CobT"/>
</dbReference>
<gene>
    <name evidence="2" type="ORF">ACFSUL_15255</name>
</gene>
<comment type="caution">
    <text evidence="2">The sequence shown here is derived from an EMBL/GenBank/DDBJ whole genome shotgun (WGS) entry which is preliminary data.</text>
</comment>
<protein>
    <submittedName>
        <fullName evidence="2">VWA domain-containing protein</fullName>
    </submittedName>
</protein>
<dbReference type="EMBL" id="JBHUMF010000031">
    <property type="protein sequence ID" value="MFD2682097.1"/>
    <property type="molecule type" value="Genomic_DNA"/>
</dbReference>
<organism evidence="2 3">
    <name type="scientific">Bacillus seohaeanensis</name>
    <dbReference type="NCBI Taxonomy" id="284580"/>
    <lineage>
        <taxon>Bacteria</taxon>
        <taxon>Bacillati</taxon>
        <taxon>Bacillota</taxon>
        <taxon>Bacilli</taxon>
        <taxon>Bacillales</taxon>
        <taxon>Bacillaceae</taxon>
        <taxon>Bacillus</taxon>
    </lineage>
</organism>
<dbReference type="Gene3D" id="3.40.50.410">
    <property type="entry name" value="von Willebrand factor, type A domain"/>
    <property type="match status" value="1"/>
</dbReference>
<proteinExistence type="predicted"/>
<keyword evidence="3" id="KW-1185">Reference proteome</keyword>
<feature type="domain" description="VWFA" evidence="1">
    <location>
        <begin position="446"/>
        <end position="637"/>
    </location>
</feature>
<evidence type="ECO:0000313" key="2">
    <source>
        <dbReference type="EMBL" id="MFD2682097.1"/>
    </source>
</evidence>
<accession>A0ABW5RUF5</accession>
<dbReference type="RefSeq" id="WP_377936811.1">
    <property type="nucleotide sequence ID" value="NZ_JBHUMF010000031.1"/>
</dbReference>
<dbReference type="SMART" id="SM00327">
    <property type="entry name" value="VWA"/>
    <property type="match status" value="1"/>
</dbReference>
<name>A0ABW5RUF5_9BACI</name>
<evidence type="ECO:0000259" key="1">
    <source>
        <dbReference type="SMART" id="SM00327"/>
    </source>
</evidence>
<sequence length="641" mass="74078">MQKFIQFNDEKIDSFLFMEMADLAKTLSKNGDMDLKYGPHSYLDVSDATVYISHFWDHRTKEEELHGLKSDIFLRSIGSLHHTDFDEVVNYIKKVKKTSVPSFAKQLFMLAEDIRLEELCKSKRPGTKKVFATRRNIYRKYFQAQLNVNKVKSVFIDALFNSIYLLLNAQSPLEDPAMINEDIDMAMPFIHRQLTRFFEVSSTKEVVAICLQIVEVVEEIVEKDMLNEYFHLPENVYDKKESDRGQTFDDLKRQDPLANDDILEEESTGEEEVIDEEFRTWHRETSDKGESFLQFDLDQGSQSDILGDGVREGDEGDQAMAMVQGSSQETKNNDYNSLEAAQKEKEEMDGGSEADYGKENKFAYPIFLSPEIPTSDDKREYFSNKTLVTTQQKKLKKMIEKTLEHKKIQPRSDLHFGRLNNKLLRFITDENPRLFYKKQNPSTEIDAVFSLLVDCSASMYDKMDETKLGITLFHESLKSVRVPHEVVGFWEDTNEATVKKQPNYLKPVLDFRSSLKPNSGPEIMQLQPEEDNRDGFAIRLMTERILKRSEKQKFLLVFSDGEPAAMGYEQNGIVDTHEAVLDARKQGIEVINVFLSNGEIDEGQRRTIQNIYGNFSILVSNVEELPDVLFPLLRKLLYKSI</sequence>
<dbReference type="Proteomes" id="UP001597506">
    <property type="component" value="Unassembled WGS sequence"/>
</dbReference>